<accession>A0A4U6XB52</accession>
<comment type="caution">
    <text evidence="2">The sequence shown here is derived from an EMBL/GenBank/DDBJ whole genome shotgun (WGS) entry which is preliminary data.</text>
</comment>
<name>A0A4U6XB52_9PEZI</name>
<evidence type="ECO:0000313" key="2">
    <source>
        <dbReference type="EMBL" id="TKW52920.1"/>
    </source>
</evidence>
<evidence type="ECO:0000256" key="1">
    <source>
        <dbReference type="SAM" id="SignalP"/>
    </source>
</evidence>
<proteinExistence type="predicted"/>
<protein>
    <submittedName>
        <fullName evidence="2">Uncharacterized protein</fullName>
    </submittedName>
</protein>
<keyword evidence="3" id="KW-1185">Reference proteome</keyword>
<gene>
    <name evidence="2" type="ORF">CTA1_12450</name>
</gene>
<keyword evidence="1" id="KW-0732">Signal</keyword>
<evidence type="ECO:0000313" key="3">
    <source>
        <dbReference type="Proteomes" id="UP000310108"/>
    </source>
</evidence>
<organism evidence="2 3">
    <name type="scientific">Colletotrichum tanaceti</name>
    <dbReference type="NCBI Taxonomy" id="1306861"/>
    <lineage>
        <taxon>Eukaryota</taxon>
        <taxon>Fungi</taxon>
        <taxon>Dikarya</taxon>
        <taxon>Ascomycota</taxon>
        <taxon>Pezizomycotina</taxon>
        <taxon>Sordariomycetes</taxon>
        <taxon>Hypocreomycetidae</taxon>
        <taxon>Glomerellales</taxon>
        <taxon>Glomerellaceae</taxon>
        <taxon>Colletotrichum</taxon>
        <taxon>Colletotrichum destructivum species complex</taxon>
    </lineage>
</organism>
<sequence length="95" mass="10698">MMRFIKLTLVTLLMRHGLAAPTRYQTGGNSLAKEIDPLIAAGRAAPFNPNWTYCQTKCNCAKRFDKSTQRDEFFQCITDPNCEQCARNGMSPPQP</sequence>
<reference evidence="2 3" key="1">
    <citation type="journal article" date="2019" name="PLoS ONE">
        <title>Comparative genome analysis indicates high evolutionary potential of pathogenicity genes in Colletotrichum tanaceti.</title>
        <authorList>
            <person name="Lelwala R.V."/>
            <person name="Korhonen P.K."/>
            <person name="Young N.D."/>
            <person name="Scott J.B."/>
            <person name="Ades P.A."/>
            <person name="Gasser R.B."/>
            <person name="Taylor P.W.J."/>
        </authorList>
    </citation>
    <scope>NUCLEOTIDE SEQUENCE [LARGE SCALE GENOMIC DNA]</scope>
    <source>
        <strain evidence="2">BRIP57314</strain>
    </source>
</reference>
<dbReference type="Proteomes" id="UP000310108">
    <property type="component" value="Unassembled WGS sequence"/>
</dbReference>
<feature type="chain" id="PRO_5020376286" evidence="1">
    <location>
        <begin position="20"/>
        <end position="95"/>
    </location>
</feature>
<dbReference type="EMBL" id="PJEX01000215">
    <property type="protein sequence ID" value="TKW52920.1"/>
    <property type="molecule type" value="Genomic_DNA"/>
</dbReference>
<feature type="signal peptide" evidence="1">
    <location>
        <begin position="1"/>
        <end position="19"/>
    </location>
</feature>
<dbReference type="AlphaFoldDB" id="A0A4U6XB52"/>